<evidence type="ECO:0000313" key="4">
    <source>
        <dbReference type="Proteomes" id="UP000323257"/>
    </source>
</evidence>
<protein>
    <submittedName>
        <fullName evidence="3">Uncharacterized protein</fullName>
    </submittedName>
</protein>
<keyword evidence="2" id="KW-1133">Transmembrane helix</keyword>
<accession>A0A5S5CBE1</accession>
<keyword evidence="2" id="KW-0472">Membrane</keyword>
<comment type="caution">
    <text evidence="3">The sequence shown here is derived from an EMBL/GenBank/DDBJ whole genome shotgun (WGS) entry which is preliminary data.</text>
</comment>
<gene>
    <name evidence="3" type="ORF">BCM02_104341</name>
</gene>
<sequence>MKRWKKVVIWVVSILMAITIGGVIIANYAVNKVLKSLTVEQSVSTADEQAEENTMKENDILPQGVTKSNEVISTPTNEPEEKSDSPKQNGSNVGSKITKPTNNEKPGLNHDSSIINKNEAYEYTPDITAEKAKKIEKNVTVAEKAEVTSILLKELSIADIKKIQGLASGGLTQEEKKEARRILIESMSSEQYNELSQIAKKYGMSEGRSYDEIKSEENKGQQ</sequence>
<dbReference type="AlphaFoldDB" id="A0A5S5CBE1"/>
<evidence type="ECO:0000313" key="3">
    <source>
        <dbReference type="EMBL" id="TYP75660.1"/>
    </source>
</evidence>
<feature type="transmembrane region" description="Helical" evidence="2">
    <location>
        <begin position="7"/>
        <end position="30"/>
    </location>
</feature>
<feature type="region of interest" description="Disordered" evidence="1">
    <location>
        <begin position="48"/>
        <end position="117"/>
    </location>
</feature>
<organism evidence="3 4">
    <name type="scientific">Paenibacillus methanolicus</name>
    <dbReference type="NCBI Taxonomy" id="582686"/>
    <lineage>
        <taxon>Bacteria</taxon>
        <taxon>Bacillati</taxon>
        <taxon>Bacillota</taxon>
        <taxon>Bacilli</taxon>
        <taxon>Bacillales</taxon>
        <taxon>Paenibacillaceae</taxon>
        <taxon>Paenibacillus</taxon>
    </lineage>
</organism>
<reference evidence="3 4" key="1">
    <citation type="submission" date="2019-07" db="EMBL/GenBank/DDBJ databases">
        <title>Genomic Encyclopedia of Type Strains, Phase III (KMG-III): the genomes of soil and plant-associated and newly described type strains.</title>
        <authorList>
            <person name="Whitman W."/>
        </authorList>
    </citation>
    <scope>NUCLEOTIDE SEQUENCE [LARGE SCALE GENOMIC DNA]</scope>
    <source>
        <strain evidence="3 4">BL24</strain>
    </source>
</reference>
<dbReference type="Proteomes" id="UP000323257">
    <property type="component" value="Unassembled WGS sequence"/>
</dbReference>
<name>A0A5S5CBE1_9BACL</name>
<evidence type="ECO:0000256" key="1">
    <source>
        <dbReference type="SAM" id="MobiDB-lite"/>
    </source>
</evidence>
<proteinExistence type="predicted"/>
<evidence type="ECO:0000256" key="2">
    <source>
        <dbReference type="SAM" id="Phobius"/>
    </source>
</evidence>
<keyword evidence="2" id="KW-0812">Transmembrane</keyword>
<feature type="compositionally biased region" description="Polar residues" evidence="1">
    <location>
        <begin position="65"/>
        <end position="77"/>
    </location>
</feature>
<feature type="compositionally biased region" description="Polar residues" evidence="1">
    <location>
        <begin position="86"/>
        <end position="116"/>
    </location>
</feature>
<dbReference type="EMBL" id="VNHS01000004">
    <property type="protein sequence ID" value="TYP75660.1"/>
    <property type="molecule type" value="Genomic_DNA"/>
</dbReference>
<keyword evidence="4" id="KW-1185">Reference proteome</keyword>